<proteinExistence type="inferred from homology"/>
<evidence type="ECO:0000256" key="5">
    <source>
        <dbReference type="ARBA" id="ARBA00012267"/>
    </source>
</evidence>
<evidence type="ECO:0000256" key="1">
    <source>
        <dbReference type="ARBA" id="ARBA00001954"/>
    </source>
</evidence>
<name>A0ABR0E341_ZASCE</name>
<evidence type="ECO:0000259" key="17">
    <source>
        <dbReference type="Pfam" id="PF06155"/>
    </source>
</evidence>
<dbReference type="InterPro" id="IPR003819">
    <property type="entry name" value="TauD/TfdA-like"/>
</dbReference>
<evidence type="ECO:0000256" key="10">
    <source>
        <dbReference type="ARBA" id="ARBA00023004"/>
    </source>
</evidence>
<dbReference type="Pfam" id="PF02668">
    <property type="entry name" value="TauD"/>
    <property type="match status" value="1"/>
</dbReference>
<dbReference type="Pfam" id="PF06155">
    <property type="entry name" value="GBBH-like_N"/>
    <property type="match status" value="1"/>
</dbReference>
<accession>A0ABR0E341</accession>
<sequence>MLCLTAPSHDLGLRCLRNTVSSGRVYRPLRPKIEARYLATTASRLEPLPSSNNRLGQDTPFDRLGGSPKAFKASAKPDHLLNARYRSVRYGVRLFEGEGVPPLSLLFENGELKIYDEAENHSTRVPGRWLRDNCSDSRHNDTAQRQINVFKGDLNTDIANCEIAGDHITVTFGDGHKSRFPVASILKRRGHKMTQARFGIAPISIWDTDVAKAPPTVPYSAMVHKAGMASLLHKIRTWGFCVVENMPATPQATEQLLESIGPIRNTHYGAFYDFTADLSSKDTAYTSEALEPHTDNTYFTEPAGLQALHMLSHTEGSGGESSLVDGFGAAVQLYVEDREAYLTLSETGVYAHASGNEGISIQPSQAFPTLSHDPELGYLTQVRWNNADRAGVAADFDALDQWYDAAGKFDKILNDPKNQYWFQLEPGQTLLFDNWRVLHGRAAFTGKRRMCGGYIPRDDFISKYRMMCLSAEDINFSTVTG</sequence>
<evidence type="ECO:0000256" key="13">
    <source>
        <dbReference type="ARBA" id="ARBA00032283"/>
    </source>
</evidence>
<organism evidence="18 19">
    <name type="scientific">Zasmidium cellare</name>
    <name type="common">Wine cellar mold</name>
    <name type="synonym">Racodium cellare</name>
    <dbReference type="NCBI Taxonomy" id="395010"/>
    <lineage>
        <taxon>Eukaryota</taxon>
        <taxon>Fungi</taxon>
        <taxon>Dikarya</taxon>
        <taxon>Ascomycota</taxon>
        <taxon>Pezizomycotina</taxon>
        <taxon>Dothideomycetes</taxon>
        <taxon>Dothideomycetidae</taxon>
        <taxon>Mycosphaerellales</taxon>
        <taxon>Mycosphaerellaceae</taxon>
        <taxon>Zasmidium</taxon>
    </lineage>
</organism>
<evidence type="ECO:0000256" key="12">
    <source>
        <dbReference type="ARBA" id="ARBA00031778"/>
    </source>
</evidence>
<keyword evidence="7" id="KW-0124">Carnitine biosynthesis</keyword>
<evidence type="ECO:0000256" key="4">
    <source>
        <dbReference type="ARBA" id="ARBA00008654"/>
    </source>
</evidence>
<keyword evidence="19" id="KW-1185">Reference proteome</keyword>
<dbReference type="Proteomes" id="UP001305779">
    <property type="component" value="Unassembled WGS sequence"/>
</dbReference>
<evidence type="ECO:0000313" key="19">
    <source>
        <dbReference type="Proteomes" id="UP001305779"/>
    </source>
</evidence>
<keyword evidence="9" id="KW-0560">Oxidoreductase</keyword>
<evidence type="ECO:0000259" key="16">
    <source>
        <dbReference type="Pfam" id="PF02668"/>
    </source>
</evidence>
<evidence type="ECO:0000313" key="18">
    <source>
        <dbReference type="EMBL" id="KAK4495834.1"/>
    </source>
</evidence>
<feature type="domain" description="Gamma-butyrobetaine hydroxylase-like N-terminal" evidence="17">
    <location>
        <begin position="111"/>
        <end position="179"/>
    </location>
</feature>
<comment type="function">
    <text evidence="14">Converts trimethyllysine (TML) into hydroxytrimethyllysine (HTML).</text>
</comment>
<comment type="cofactor">
    <cofactor evidence="1">
        <name>Fe(2+)</name>
        <dbReference type="ChEBI" id="CHEBI:29033"/>
    </cofactor>
</comment>
<protein>
    <recommendedName>
        <fullName evidence="5">trimethyllysine dioxygenase</fullName>
        <ecNumber evidence="5">1.14.11.8</ecNumber>
    </recommendedName>
    <alternativeName>
        <fullName evidence="12">Epsilon-trimethyllysine 2-oxoglutarate dioxygenase</fullName>
    </alternativeName>
    <alternativeName>
        <fullName evidence="11">TML hydroxylase</fullName>
    </alternativeName>
    <alternativeName>
        <fullName evidence="13">TML-alpha-ketoglutarate dioxygenase</fullName>
    </alternativeName>
</protein>
<comment type="pathway">
    <text evidence="3">Amine and polyamine biosynthesis; carnitine biosynthesis.</text>
</comment>
<keyword evidence="10" id="KW-0408">Iron</keyword>
<dbReference type="PANTHER" id="PTHR10696:SF51">
    <property type="entry name" value="TRIMETHYLLYSINE DIOXYGENASE, MITOCHONDRIAL"/>
    <property type="match status" value="1"/>
</dbReference>
<evidence type="ECO:0000256" key="2">
    <source>
        <dbReference type="ARBA" id="ARBA00001961"/>
    </source>
</evidence>
<dbReference type="EMBL" id="JAXOVC010000011">
    <property type="protein sequence ID" value="KAK4495834.1"/>
    <property type="molecule type" value="Genomic_DNA"/>
</dbReference>
<dbReference type="InterPro" id="IPR050411">
    <property type="entry name" value="AlphaKG_dependent_hydroxylases"/>
</dbReference>
<comment type="similarity">
    <text evidence="4">Belongs to the gamma-BBH/TMLD family.</text>
</comment>
<gene>
    <name evidence="18" type="ORF">PRZ48_013102</name>
</gene>
<dbReference type="Gene3D" id="3.30.2020.30">
    <property type="match status" value="1"/>
</dbReference>
<comment type="cofactor">
    <cofactor evidence="2">
        <name>L-ascorbate</name>
        <dbReference type="ChEBI" id="CHEBI:38290"/>
    </cofactor>
</comment>
<dbReference type="CDD" id="cd00250">
    <property type="entry name" value="CAS_like"/>
    <property type="match status" value="1"/>
</dbReference>
<evidence type="ECO:0000256" key="3">
    <source>
        <dbReference type="ARBA" id="ARBA00005022"/>
    </source>
</evidence>
<evidence type="ECO:0000256" key="7">
    <source>
        <dbReference type="ARBA" id="ARBA00022873"/>
    </source>
</evidence>
<reference evidence="18 19" key="1">
    <citation type="journal article" date="2023" name="G3 (Bethesda)">
        <title>A chromosome-level genome assembly of Zasmidium syzygii isolated from banana leaves.</title>
        <authorList>
            <person name="van Westerhoven A.C."/>
            <person name="Mehrabi R."/>
            <person name="Talebi R."/>
            <person name="Steentjes M.B.F."/>
            <person name="Corcolon B."/>
            <person name="Chong P.A."/>
            <person name="Kema G.H.J."/>
            <person name="Seidl M.F."/>
        </authorList>
    </citation>
    <scope>NUCLEOTIDE SEQUENCE [LARGE SCALE GENOMIC DNA]</scope>
    <source>
        <strain evidence="18 19">P124</strain>
    </source>
</reference>
<evidence type="ECO:0000256" key="15">
    <source>
        <dbReference type="ARBA" id="ARBA00049334"/>
    </source>
</evidence>
<dbReference type="NCBIfam" id="TIGR02410">
    <property type="entry name" value="carnitine_TMLD"/>
    <property type="match status" value="1"/>
</dbReference>
<dbReference type="InterPro" id="IPR038492">
    <property type="entry name" value="GBBH-like_N_sf"/>
</dbReference>
<feature type="domain" description="TauD/TfdA-like" evidence="16">
    <location>
        <begin position="216"/>
        <end position="454"/>
    </location>
</feature>
<evidence type="ECO:0000256" key="8">
    <source>
        <dbReference type="ARBA" id="ARBA00022964"/>
    </source>
</evidence>
<dbReference type="InterPro" id="IPR042098">
    <property type="entry name" value="TauD-like_sf"/>
</dbReference>
<evidence type="ECO:0000256" key="6">
    <source>
        <dbReference type="ARBA" id="ARBA00022723"/>
    </source>
</evidence>
<comment type="catalytic activity">
    <reaction evidence="15">
        <text>N(6),N(6),N(6)-trimethyl-L-lysine + 2-oxoglutarate + O2 = (3S)-3-hydroxy-N(6),N(6),N(6)-trimethyl-L-lysine + succinate + CO2</text>
        <dbReference type="Rhea" id="RHEA:14181"/>
        <dbReference type="ChEBI" id="CHEBI:15379"/>
        <dbReference type="ChEBI" id="CHEBI:16526"/>
        <dbReference type="ChEBI" id="CHEBI:16810"/>
        <dbReference type="ChEBI" id="CHEBI:30031"/>
        <dbReference type="ChEBI" id="CHEBI:58100"/>
        <dbReference type="ChEBI" id="CHEBI:141499"/>
        <dbReference type="EC" id="1.14.11.8"/>
    </reaction>
</comment>
<evidence type="ECO:0000256" key="14">
    <source>
        <dbReference type="ARBA" id="ARBA00046008"/>
    </source>
</evidence>
<evidence type="ECO:0000256" key="9">
    <source>
        <dbReference type="ARBA" id="ARBA00023002"/>
    </source>
</evidence>
<dbReference type="EC" id="1.14.11.8" evidence="5"/>
<dbReference type="InterPro" id="IPR012776">
    <property type="entry name" value="Trimethyllysine_dOase"/>
</dbReference>
<dbReference type="Gene3D" id="3.60.130.10">
    <property type="entry name" value="Clavaminate synthase-like"/>
    <property type="match status" value="1"/>
</dbReference>
<comment type="caution">
    <text evidence="18">The sequence shown here is derived from an EMBL/GenBank/DDBJ whole genome shotgun (WGS) entry which is preliminary data.</text>
</comment>
<dbReference type="SUPFAM" id="SSF51197">
    <property type="entry name" value="Clavaminate synthase-like"/>
    <property type="match status" value="1"/>
</dbReference>
<keyword evidence="6" id="KW-0479">Metal-binding</keyword>
<evidence type="ECO:0000256" key="11">
    <source>
        <dbReference type="ARBA" id="ARBA00030363"/>
    </source>
</evidence>
<dbReference type="PANTHER" id="PTHR10696">
    <property type="entry name" value="GAMMA-BUTYROBETAINE HYDROXYLASE-RELATED"/>
    <property type="match status" value="1"/>
</dbReference>
<keyword evidence="8" id="KW-0223">Dioxygenase</keyword>
<dbReference type="InterPro" id="IPR010376">
    <property type="entry name" value="GBBH-like_N"/>
</dbReference>